<keyword evidence="2" id="KW-1133">Transmembrane helix</keyword>
<feature type="coiled-coil region" evidence="1">
    <location>
        <begin position="1130"/>
        <end position="1164"/>
    </location>
</feature>
<evidence type="ECO:0000256" key="2">
    <source>
        <dbReference type="SAM" id="Phobius"/>
    </source>
</evidence>
<feature type="coiled-coil region" evidence="1">
    <location>
        <begin position="2776"/>
        <end position="2817"/>
    </location>
</feature>
<reference evidence="4 5" key="2">
    <citation type="submission" date="2024-07" db="EMBL/GenBank/DDBJ databases">
        <authorList>
            <person name="Akdeniz Z."/>
        </authorList>
    </citation>
    <scope>NUCLEOTIDE SEQUENCE [LARGE SCALE GENOMIC DNA]</scope>
</reference>
<evidence type="ECO:0000256" key="1">
    <source>
        <dbReference type="SAM" id="Coils"/>
    </source>
</evidence>
<proteinExistence type="predicted"/>
<organism evidence="3">
    <name type="scientific">Hexamita inflata</name>
    <dbReference type="NCBI Taxonomy" id="28002"/>
    <lineage>
        <taxon>Eukaryota</taxon>
        <taxon>Metamonada</taxon>
        <taxon>Diplomonadida</taxon>
        <taxon>Hexamitidae</taxon>
        <taxon>Hexamitinae</taxon>
        <taxon>Hexamita</taxon>
    </lineage>
</organism>
<dbReference type="EMBL" id="CAXDID020000589">
    <property type="protein sequence ID" value="CAL6104879.1"/>
    <property type="molecule type" value="Genomic_DNA"/>
</dbReference>
<protein>
    <submittedName>
        <fullName evidence="3">Putative</fullName>
    </submittedName>
</protein>
<dbReference type="EMBL" id="CATOUU010000159">
    <property type="protein sequence ID" value="CAI9918523.1"/>
    <property type="molecule type" value="Genomic_DNA"/>
</dbReference>
<feature type="transmembrane region" description="Helical" evidence="2">
    <location>
        <begin position="3701"/>
        <end position="3720"/>
    </location>
</feature>
<keyword evidence="2" id="KW-0812">Transmembrane</keyword>
<keyword evidence="2" id="KW-0472">Membrane</keyword>
<comment type="caution">
    <text evidence="3">The sequence shown here is derived from an EMBL/GenBank/DDBJ whole genome shotgun (WGS) entry which is preliminary data.</text>
</comment>
<gene>
    <name evidence="3" type="ORF">HINF_LOCUS6168</name>
    <name evidence="4" type="ORF">HINF_LOCUS72994</name>
</gene>
<evidence type="ECO:0000313" key="3">
    <source>
        <dbReference type="EMBL" id="CAI9918523.1"/>
    </source>
</evidence>
<dbReference type="Proteomes" id="UP001642409">
    <property type="component" value="Unassembled WGS sequence"/>
</dbReference>
<sequence length="3760" mass="445865">MAEKQPNQGNAQNYMLEPTPLIIRNAKLLHQLLSYMDQQTQYLIPKVVDTHLQVTVVTTQKAHINIQYSDNVIIIDQPHLLTNYCEETLANMLLKLDTGSVAGYSFQRSKVKFEANISQEQFVNMFDQLYLKASAQLYLNTKENQVLLNLSNTLDLNYVLVKPENKTPFIINRVFTDLHPQYAQILFQLEQTRNNLTLEISFDQFLHSLQSEAKVINQFSHGLLQKNELPNLHHPKLLKLLQFCPILIQKHGQDLMFTFKITPGQDWFEELVLKWMLNNKQINDILQYRDAQQSLDRLLNEFESEYERVQLKLGLQHLRINYPEIDNYLTQIDQKPLEKRKYEPNSKEGSTFNIKMDMLLSNSLLYNNGCGKLIVEMTRKTRELFENQETLFYPELLLNTFENKLKIISRTLLSQKQKEHIYNQFKKKIGTEQQNQIHQTIQTEHEYRLKHNTIKTFAESGLQLENLEGQQVERMPLGWDFNLFIQLQHEFIQLIVKAIESYYQGLIVNTVGRIKLSAFKYTNYYNYAQLQYEAQLIELVDQSFQQIINVLNWYNINHQTLNYCELSQKIKTVQKIFNLKCSEQNIDHFISNQKCQIDNILGNQYLIQQNQLNGNPIFVIQYVINNECLDIKQSNNSVLIECKPSIQEITQKLYTAIDEIENFPTNLQDLSTFFFVKKQSELLSRPDYFNNYSYIYGKKQIIVQNIDLILDELENSSKLYQDITSIIFDKQDNQFIIDSAKFVNSYQDLPQFNQLRLLNLNQKPLLTEQSTNFANKKEKLEKILDALNNIAQVSYNKNSFDQILYNLISMYHKYQQILQFVEHRLHEKTVNFAVFVVDVQVIQDTYRQKCISMLNYIVSLVIGRLITLVEYSNMLYYTQLYLFDLKVDTTFEWNLVQNFVSNTSNFTFQTQNDILTHIKHIDQLFFEKQQIFDSENKTYKQNFDYLIQVDTKNEDVRHIHQLYPFIFVYQQNATDEYQKQRLLQLRMVETQYNMSLIRQQLLEELSKERYTLTVQSQELRLQMDVFCQNIPKIQYLQESSIILNDALTKKQEIQKQITDFLSKRSKFNEAERNMYLDTTPLDEFQNSQEKFEWAINFWLNLKSHITDYPYWTESPVKELEKLYKEKDQFMEQVNSRIKLQKQQIQILKKEREQLIIEKANQDQLKIIQNCHNVYQLIIDDLLWLQINIQIFIAIINPHLKRRHYDIYQQNGLKIVRGDQDDKQSPSSFISFINIGIFIERCYEDDYQHKQLNERAINILEVSKTANLEHQLEEDFEIVEQFWKQEYVIFEQQQLPQVQRQIIQSKKDTYLLLQYQQSKYASPILHRIQKLTDRLKDIELLLTTVDEAIQIFKEIQSIFMQNTLQLDSILSDINTFAEQFFAEIQKLTRSGHLINVVSIGGSMQTKEKKIANDLRNGAQNYQQIPINILSIPFFTLSLNYLKYVKDQISQNIHLLKDQDKFTRYLTSQQYFDYVQIIIGSKNNPLSLLHLIQIFLPIDEIMIKNGICTELQLHHTTYQPNIILANNYNFISQLIQYINMQQQNQFSQEKLLDENCTDLELLWSFSVKIQQIMNQTQNNLFQSQIEELRNFVETVKQIKFNKMQSYHVACYYVQLCQLIYSHKYQQNFQQQFIELVNDMVLIREIDNQQLQLFTINQLCQTINRSGNTNYYIGPMVTTLFRQINSYIISQSSFPSYIIDEYCKITHVEPYNLNQSQINYIENIISSAQQGKFVILQLHNTNIDDRLLKLIKAIKNAKTSKQQIVFKFETQSYVLHDQYRMIILSPVIIQRKWIHLLKIENTIIQQLNIQMISDHILKTRFEISQQQSIQQLLLQYQKINGIQFNNLLHNINKIYEQLQTLYQEQKKRIIPYEFMIFAITIMTQNQKIFPEVYIDLQTDIHLTSKQYFQIIQQSVRCCHCFNNNKILKYLMNNKQYMGIVVNQSNWQSIVNSIQLNESQYQDNTLILYDQDLSVQQNIILDSMLTKITYNTLIVVYHQEQFQDVTNFPKFNNFIIDEENLMISNSQRFNNLQDFVSIVCEYVAQQTNIKTCVLMNNYKILQKTLINKMAINQLNIADQIMAIDIIVYFSIHNAIGIFIPPQQQQKFDVFIQQLLSYYDDPNAEQFVEINKVVKVVRPITYRLQPRFGTNIKNQCYNNSGFDYYINDKTQLVEWLQIFKTPYNRSQHLTWTKSNAKLIFMSNIMKEQNQNMAIFTDNLLIPEIILDNLSNSQLFMCTQKDTKNALQQQLLYVDESLLSGSPINSITKLVLQAQQKDIQQLQEVFLFNEIFTHKVNKLMNLHLLLVVEEKQLLQYLLNSESLFVFVPNYQFESSEIIALSEKCIIPLNSRISKIALQVYDKICLPKIDIIIRNVFKNMNRSFDFIMNSEEAQKFSFQSQLFMFELEQELSQNNYSEIQLNSVLNELQSIKREYNISTQFTLFAYNQKNPTKNEIAELTYYQQNAITEISYLPRFEQCYKQVQNRLRYELVSDAIMFEKVKNELKNDVKISHEFTQQVINVSRSLVQGNLVLSGQVGTSKRTLLQCVSKYLNIELIFYEHESQFTEIARKALNNDVIVVLNCMNSSVIPEVLDSIISKQFTQFVSSDFTQQNLNQIKEAHFQKFSTALQRIQPMTDIPLNIIEIQKMLNHLLEVNIHFCILSTDFIKELQFRCPSIQLGLPSTETIQLLINIKNTPIEQFIQEIKEIHEIGIYLLKTTSQYNQSINYMKIIANFIQQIQIQLEKIQQFWQFENLTIWKDYNNKIQSCIEMYDATIIDSHQKLENSDNEISDWIDKLKLAQRNLDAASHKRAECVVKLNELQKQIDTNEQILNPNVEQYQAKLQEQIVKLSENKSMLLGKKVKQQFNKIFFPLCQEDQSDSQPIDQIINLLQSFNKYNYNLTQQQQFIDTDSENMVDLLKDTVQIIKNIFQQCILYKQQFTSIVDLQTQYNSMKKEDQFIDKNLSAASTKLQVIREEIQKMKHGKEANLRRADQSVQMKQKVIELQKQFNNIDTQFNFIEQEQQQQYGIKKQIGDSIIRAFIVTYMGQTDFDVFQNQITKLQIKLDSLNIPYSTANQSQLHKNETITLIDLFDQQHKKYYDWQMQGLPQDEFLFIQANIIYWQIKSKQIPLIIDQNNLTLDFLISFNQCDRSLCVIDANDKNFEEKFKNSNKSANLVIIMVDKINQKLLNILQKQERELVLYARSQLKEDIIIDQVKVINIVAPLSMSYAEKVLLSILPQEESLTRKKLEQERVKQLEKYNEVMQTIQQHQNTFLQPKVPLEIDTSQLLFMIDSIKRSVTALQLQKTQMLNFNQQWQQLNYTVLQQVQELEKQLQIIRKFMDIPAQVYYDILEYIQKCKLPIAESIGRYIDQKYNQYFMQYQLCCIQIKHPEIDYQNILSAEYQSEFGRLLQYNITNEPQKFITQLQSEYCKLTGYKTNFEFLDEGKCFALELLEENIQYLETLDGENKQIYFTVFTALCICAEYSEISKQLIHQQFQLLKQYPINQLIPTLVKDTIDISYLSDTIISQLLQTDLTLNNVETIQNQYLNIRNRIVSSKMNAKYFSLFNTIFNKRKLNNNVIMFDDTEEYVLNNILNELLTSSSKLDKFIVQVYKYYSTTNLNIANQILIDYKQLTFNLDYYNVYLKELFAVLQDNKYIMLNSQQGQYKLTNIYLIDQEQGPISQYCGRQANFDFKKYQLFQNYFLYQFQLYINSMFSSVSFLFYYFFQPFGHRVNQMIDDIQRDLLQRPLYFFIQQVICGTFFRGNV</sequence>
<reference evidence="3" key="1">
    <citation type="submission" date="2023-06" db="EMBL/GenBank/DDBJ databases">
        <authorList>
            <person name="Kurt Z."/>
        </authorList>
    </citation>
    <scope>NUCLEOTIDE SEQUENCE</scope>
</reference>
<name>A0AA86TP81_9EUKA</name>
<keyword evidence="5" id="KW-1185">Reference proteome</keyword>
<evidence type="ECO:0000313" key="4">
    <source>
        <dbReference type="EMBL" id="CAL6104879.1"/>
    </source>
</evidence>
<evidence type="ECO:0000313" key="5">
    <source>
        <dbReference type="Proteomes" id="UP001642409"/>
    </source>
</evidence>
<accession>A0AA86TP81</accession>
<keyword evidence="1" id="KW-0175">Coiled coil</keyword>